<proteinExistence type="predicted"/>
<reference evidence="1 2" key="1">
    <citation type="submission" date="2018-10" db="EMBL/GenBank/DDBJ databases">
        <title>Genome sequencing of Mucilaginibacter sp. HYN0043.</title>
        <authorList>
            <person name="Kim M."/>
            <person name="Yi H."/>
        </authorList>
    </citation>
    <scope>NUCLEOTIDE SEQUENCE [LARGE SCALE GENOMIC DNA]</scope>
    <source>
        <strain evidence="1 2">HYN0043</strain>
    </source>
</reference>
<dbReference type="KEGG" id="muh:HYN43_016340"/>
<dbReference type="AlphaFoldDB" id="A0A494VZ34"/>
<dbReference type="Proteomes" id="UP000270046">
    <property type="component" value="Chromosome"/>
</dbReference>
<evidence type="ECO:0000313" key="2">
    <source>
        <dbReference type="Proteomes" id="UP000270046"/>
    </source>
</evidence>
<name>A0A494VZ34_9SPHI</name>
<protein>
    <submittedName>
        <fullName evidence="1">Uncharacterized protein</fullName>
    </submittedName>
</protein>
<evidence type="ECO:0000313" key="1">
    <source>
        <dbReference type="EMBL" id="AYL96773.1"/>
    </source>
</evidence>
<keyword evidence="2" id="KW-1185">Reference proteome</keyword>
<sequence length="83" mass="9344">MDSKIFSYKVDGIVLAPLDEQLSLSPAFDRKALANKLKDIFTGEDYQVDERSLNYKIKDGQLFIEGLVVKKEEAKSIGFMVGK</sequence>
<accession>A0A494VZ34</accession>
<dbReference type="RefSeq" id="WP_119410365.1">
    <property type="nucleotide sequence ID" value="NZ_CP032869.1"/>
</dbReference>
<dbReference type="EMBL" id="CP032869">
    <property type="protein sequence ID" value="AYL96773.1"/>
    <property type="molecule type" value="Genomic_DNA"/>
</dbReference>
<gene>
    <name evidence="1" type="ORF">HYN43_016340</name>
</gene>
<organism evidence="1 2">
    <name type="scientific">Mucilaginibacter celer</name>
    <dbReference type="NCBI Taxonomy" id="2305508"/>
    <lineage>
        <taxon>Bacteria</taxon>
        <taxon>Pseudomonadati</taxon>
        <taxon>Bacteroidota</taxon>
        <taxon>Sphingobacteriia</taxon>
        <taxon>Sphingobacteriales</taxon>
        <taxon>Sphingobacteriaceae</taxon>
        <taxon>Mucilaginibacter</taxon>
    </lineage>
</organism>
<dbReference type="OrthoDB" id="799242at2"/>